<evidence type="ECO:0000256" key="4">
    <source>
        <dbReference type="ARBA" id="ARBA00022842"/>
    </source>
</evidence>
<dbReference type="NCBIfam" id="NF008139">
    <property type="entry name" value="PRK10887.1"/>
    <property type="match status" value="1"/>
</dbReference>
<dbReference type="Gene3D" id="3.40.120.10">
    <property type="entry name" value="Alpha-D-Glucose-1,6-Bisphosphate, subunit A, domain 3"/>
    <property type="match status" value="3"/>
</dbReference>
<gene>
    <name evidence="6" type="primary">glmM</name>
    <name evidence="11" type="ORF">F6V30_11780</name>
</gene>
<dbReference type="InterPro" id="IPR005845">
    <property type="entry name" value="A-D-PHexomutase_a/b/a-II"/>
</dbReference>
<dbReference type="InterPro" id="IPR005843">
    <property type="entry name" value="A-D-PHexomutase_C"/>
</dbReference>
<feature type="domain" description="Alpha-D-phosphohexomutase alpha/beta/alpha" evidence="8">
    <location>
        <begin position="3"/>
        <end position="136"/>
    </location>
</feature>
<feature type="active site" description="Phosphoserine intermediate" evidence="6">
    <location>
        <position position="102"/>
    </location>
</feature>
<evidence type="ECO:0000313" key="12">
    <source>
        <dbReference type="Proteomes" id="UP000798046"/>
    </source>
</evidence>
<comment type="similarity">
    <text evidence="1 6">Belongs to the phosphohexose mutase family.</text>
</comment>
<dbReference type="Pfam" id="PF02879">
    <property type="entry name" value="PGM_PMM_II"/>
    <property type="match status" value="1"/>
</dbReference>
<accession>A0ABQ6TMB2</accession>
<evidence type="ECO:0000259" key="10">
    <source>
        <dbReference type="Pfam" id="PF02880"/>
    </source>
</evidence>
<keyword evidence="4 6" id="KW-0460">Magnesium</keyword>
<dbReference type="PANTHER" id="PTHR42946">
    <property type="entry name" value="PHOSPHOHEXOSE MUTASE"/>
    <property type="match status" value="1"/>
</dbReference>
<dbReference type="InterPro" id="IPR005846">
    <property type="entry name" value="A-D-PHexomutase_a/b/a-III"/>
</dbReference>
<evidence type="ECO:0000256" key="5">
    <source>
        <dbReference type="ARBA" id="ARBA00023235"/>
    </source>
</evidence>
<feature type="binding site" evidence="6">
    <location>
        <position position="246"/>
    </location>
    <ligand>
        <name>Mg(2+)</name>
        <dbReference type="ChEBI" id="CHEBI:18420"/>
    </ligand>
</feature>
<feature type="binding site" description="via phosphate group" evidence="6">
    <location>
        <position position="102"/>
    </location>
    <ligand>
        <name>Mg(2+)</name>
        <dbReference type="ChEBI" id="CHEBI:18420"/>
    </ligand>
</feature>
<name>A0ABQ6TMB2_9BACT</name>
<dbReference type="InterPro" id="IPR005841">
    <property type="entry name" value="Alpha-D-phosphohexomutase_SF"/>
</dbReference>
<feature type="domain" description="Alpha-D-phosphohexomutase C-terminal" evidence="7">
    <location>
        <begin position="377"/>
        <end position="443"/>
    </location>
</feature>
<keyword evidence="5 6" id="KW-0413">Isomerase</keyword>
<evidence type="ECO:0000256" key="6">
    <source>
        <dbReference type="HAMAP-Rule" id="MF_01554"/>
    </source>
</evidence>
<feature type="domain" description="Alpha-D-phosphohexomutase alpha/beta/alpha" evidence="9">
    <location>
        <begin position="161"/>
        <end position="256"/>
    </location>
</feature>
<feature type="domain" description="Alpha-D-phosphohexomutase alpha/beta/alpha" evidence="10">
    <location>
        <begin position="261"/>
        <end position="369"/>
    </location>
</feature>
<evidence type="ECO:0000256" key="1">
    <source>
        <dbReference type="ARBA" id="ARBA00010231"/>
    </source>
</evidence>
<dbReference type="Proteomes" id="UP000798046">
    <property type="component" value="Unassembled WGS sequence"/>
</dbReference>
<evidence type="ECO:0000256" key="3">
    <source>
        <dbReference type="ARBA" id="ARBA00022723"/>
    </source>
</evidence>
<proteinExistence type="inferred from homology"/>
<dbReference type="HAMAP" id="MF_01554_B">
    <property type="entry name" value="GlmM_B"/>
    <property type="match status" value="1"/>
</dbReference>
<reference evidence="11 12" key="1">
    <citation type="journal article" date="2020" name="Microorganisms">
        <title>Description of Three Novel Members in the Family Geobacteraceae, Oryzomonas japonicum gen. nov., sp. nov., Oryzomonas sagensis sp. nov., and Oryzomonas ruber sp. nov.</title>
        <authorList>
            <person name="Xu Z."/>
            <person name="Masuda Y."/>
            <person name="Hayakawa C."/>
            <person name="Ushijima N."/>
            <person name="Kawano K."/>
            <person name="Shiratori Y."/>
            <person name="Senoo K."/>
            <person name="Itoh H."/>
        </authorList>
    </citation>
    <scope>NUCLEOTIDE SEQUENCE [LARGE SCALE GENOMIC DNA]</scope>
    <source>
        <strain evidence="11 12">Red100</strain>
    </source>
</reference>
<comment type="function">
    <text evidence="6">Catalyzes the conversion of glucosamine-6-phosphate to glucosamine-1-phosphate.</text>
</comment>
<dbReference type="InterPro" id="IPR006352">
    <property type="entry name" value="GlmM_bact"/>
</dbReference>
<dbReference type="NCBIfam" id="TIGR01455">
    <property type="entry name" value="glmM"/>
    <property type="match status" value="1"/>
</dbReference>
<feature type="modified residue" description="Phosphoserine" evidence="6">
    <location>
        <position position="102"/>
    </location>
</feature>
<feature type="binding site" evidence="6">
    <location>
        <position position="248"/>
    </location>
    <ligand>
        <name>Mg(2+)</name>
        <dbReference type="ChEBI" id="CHEBI:18420"/>
    </ligand>
</feature>
<dbReference type="Pfam" id="PF02880">
    <property type="entry name" value="PGM_PMM_III"/>
    <property type="match status" value="1"/>
</dbReference>
<organism evidence="11 12">
    <name type="scientific">Oryzomonas sagensis</name>
    <dbReference type="NCBI Taxonomy" id="2603857"/>
    <lineage>
        <taxon>Bacteria</taxon>
        <taxon>Pseudomonadati</taxon>
        <taxon>Thermodesulfobacteriota</taxon>
        <taxon>Desulfuromonadia</taxon>
        <taxon>Geobacterales</taxon>
        <taxon>Geobacteraceae</taxon>
        <taxon>Oryzomonas</taxon>
    </lineage>
</organism>
<sequence>MKKLFGTDGVRGVANIYPMTSEIAMQLGRAAAYIFKRADKRRHRIVIGKDTRLSGYMLENALVAGICSMGVDVLVVGPLPTPGIANITSSMRADAGVVISASHNDFQDNGIKFFSADGFKLPDEIELKIENLIETNHIDSLRPTATEVGKAFRIDDAAGRYIVFLKNTFPPEMDLSGLKIVLDCANGAAYKVAPAVFEELGAEVIPLGVKPNGTNINAGCGSLHPEVISKAVKEHRADIGIALDGDADRVIVCDEFGNEVDGDHIMAICATDMLRRNTLKKNTLVATVMSNMGLDIAVRKAGGTVIKTAVGDRYVVEEMRKGGYNLGGEQSGHMIFLDHSTTGDGILSALQLLAVMRREGKPLSELAKLMIALPQVLVNTRVAEKKDIMTIPEIAARIGDVEKKLGSEGRVLIRYSGTEPLLRVMIEGQDKYEITTWANEIAELVKLHIGE</sequence>
<keyword evidence="2 6" id="KW-0597">Phosphoprotein</keyword>
<evidence type="ECO:0000259" key="8">
    <source>
        <dbReference type="Pfam" id="PF02878"/>
    </source>
</evidence>
<dbReference type="CDD" id="cd05802">
    <property type="entry name" value="GlmM"/>
    <property type="match status" value="1"/>
</dbReference>
<dbReference type="RefSeq" id="WP_151157153.1">
    <property type="nucleotide sequence ID" value="NZ_VZRA01000003.1"/>
</dbReference>
<keyword evidence="12" id="KW-1185">Reference proteome</keyword>
<evidence type="ECO:0000259" key="9">
    <source>
        <dbReference type="Pfam" id="PF02879"/>
    </source>
</evidence>
<dbReference type="InterPro" id="IPR005844">
    <property type="entry name" value="A-D-PHexomutase_a/b/a-I"/>
</dbReference>
<keyword evidence="3 6" id="KW-0479">Metal-binding</keyword>
<dbReference type="GO" id="GO:0008966">
    <property type="term" value="F:phosphoglucosamine mutase activity"/>
    <property type="evidence" value="ECO:0007669"/>
    <property type="project" value="UniProtKB-EC"/>
</dbReference>
<dbReference type="EC" id="5.4.2.10" evidence="6"/>
<dbReference type="InterPro" id="IPR016055">
    <property type="entry name" value="A-D-PHexomutase_a/b/a-I/II/III"/>
</dbReference>
<dbReference type="Pfam" id="PF02878">
    <property type="entry name" value="PGM_PMM_I"/>
    <property type="match status" value="1"/>
</dbReference>
<feature type="binding site" evidence="6">
    <location>
        <position position="244"/>
    </location>
    <ligand>
        <name>Mg(2+)</name>
        <dbReference type="ChEBI" id="CHEBI:18420"/>
    </ligand>
</feature>
<dbReference type="InterPro" id="IPR050060">
    <property type="entry name" value="Phosphoglucosamine_mutase"/>
</dbReference>
<dbReference type="PANTHER" id="PTHR42946:SF1">
    <property type="entry name" value="PHOSPHOGLUCOMUTASE (ALPHA-D-GLUCOSE-1,6-BISPHOSPHATE-DEPENDENT)"/>
    <property type="match status" value="1"/>
</dbReference>
<evidence type="ECO:0000256" key="2">
    <source>
        <dbReference type="ARBA" id="ARBA00022553"/>
    </source>
</evidence>
<dbReference type="Pfam" id="PF00408">
    <property type="entry name" value="PGM_PMM_IV"/>
    <property type="match status" value="1"/>
</dbReference>
<dbReference type="InterPro" id="IPR036900">
    <property type="entry name" value="A-D-PHexomutase_C_sf"/>
</dbReference>
<dbReference type="Gene3D" id="3.30.310.50">
    <property type="entry name" value="Alpha-D-phosphohexomutase, C-terminal domain"/>
    <property type="match status" value="1"/>
</dbReference>
<dbReference type="SUPFAM" id="SSF55957">
    <property type="entry name" value="Phosphoglucomutase, C-terminal domain"/>
    <property type="match status" value="1"/>
</dbReference>
<comment type="caution">
    <text evidence="11">The sequence shown here is derived from an EMBL/GenBank/DDBJ whole genome shotgun (WGS) entry which is preliminary data.</text>
</comment>
<evidence type="ECO:0000259" key="7">
    <source>
        <dbReference type="Pfam" id="PF00408"/>
    </source>
</evidence>
<comment type="PTM">
    <text evidence="6">Activated by phosphorylation.</text>
</comment>
<protein>
    <recommendedName>
        <fullName evidence="6">Phosphoglucosamine mutase</fullName>
        <ecNumber evidence="6">5.4.2.10</ecNumber>
    </recommendedName>
</protein>
<dbReference type="PRINTS" id="PR00509">
    <property type="entry name" value="PGMPMM"/>
</dbReference>
<comment type="cofactor">
    <cofactor evidence="6">
        <name>Mg(2+)</name>
        <dbReference type="ChEBI" id="CHEBI:18420"/>
    </cofactor>
    <text evidence="6">Binds 1 Mg(2+) ion per subunit.</text>
</comment>
<comment type="catalytic activity">
    <reaction evidence="6">
        <text>alpha-D-glucosamine 1-phosphate = D-glucosamine 6-phosphate</text>
        <dbReference type="Rhea" id="RHEA:23424"/>
        <dbReference type="ChEBI" id="CHEBI:58516"/>
        <dbReference type="ChEBI" id="CHEBI:58725"/>
        <dbReference type="EC" id="5.4.2.10"/>
    </reaction>
</comment>
<dbReference type="EMBL" id="VZRA01000003">
    <property type="protein sequence ID" value="KAB0669481.1"/>
    <property type="molecule type" value="Genomic_DNA"/>
</dbReference>
<dbReference type="SUPFAM" id="SSF53738">
    <property type="entry name" value="Phosphoglucomutase, first 3 domains"/>
    <property type="match status" value="3"/>
</dbReference>
<evidence type="ECO:0000313" key="11">
    <source>
        <dbReference type="EMBL" id="KAB0669481.1"/>
    </source>
</evidence>